<dbReference type="Proteomes" id="UP000192760">
    <property type="component" value="Unassembled WGS sequence"/>
</dbReference>
<feature type="compositionally biased region" description="Polar residues" evidence="1">
    <location>
        <begin position="12"/>
        <end position="25"/>
    </location>
</feature>
<dbReference type="Gene3D" id="2.40.160.10">
    <property type="entry name" value="Porin"/>
    <property type="match status" value="1"/>
</dbReference>
<feature type="non-terminal residue" evidence="2">
    <location>
        <position position="1"/>
    </location>
</feature>
<name>A0A1X0EYA5_MYCNT</name>
<dbReference type="InterPro" id="IPR023614">
    <property type="entry name" value="Porin_dom_sf"/>
</dbReference>
<comment type="caution">
    <text evidence="2">The sequence shown here is derived from an EMBL/GenBank/DDBJ whole genome shotgun (WGS) entry which is preliminary data.</text>
</comment>
<gene>
    <name evidence="2" type="ORF">BST30_28860</name>
</gene>
<dbReference type="AlphaFoldDB" id="A0A1X0EYA5"/>
<organism evidence="2 3">
    <name type="scientific">Mycobacterium mantenii</name>
    <dbReference type="NCBI Taxonomy" id="560555"/>
    <lineage>
        <taxon>Bacteria</taxon>
        <taxon>Bacillati</taxon>
        <taxon>Actinomycetota</taxon>
        <taxon>Actinomycetes</taxon>
        <taxon>Mycobacteriales</taxon>
        <taxon>Mycobacteriaceae</taxon>
        <taxon>Mycobacterium</taxon>
        <taxon>Mycobacterium avium complex (MAC)</taxon>
    </lineage>
</organism>
<accession>A0A1X0EYA5</accession>
<evidence type="ECO:0000256" key="1">
    <source>
        <dbReference type="SAM" id="MobiDB-lite"/>
    </source>
</evidence>
<evidence type="ECO:0000313" key="3">
    <source>
        <dbReference type="Proteomes" id="UP000192760"/>
    </source>
</evidence>
<protein>
    <submittedName>
        <fullName evidence="2">Porin</fullName>
    </submittedName>
</protein>
<proteinExistence type="predicted"/>
<dbReference type="Pfam" id="PF07396">
    <property type="entry name" value="Porin_O_P"/>
    <property type="match status" value="1"/>
</dbReference>
<dbReference type="InterPro" id="IPR010870">
    <property type="entry name" value="Porin_O/P"/>
</dbReference>
<dbReference type="SUPFAM" id="SSF56935">
    <property type="entry name" value="Porins"/>
    <property type="match status" value="1"/>
</dbReference>
<feature type="non-terminal residue" evidence="2">
    <location>
        <position position="97"/>
    </location>
</feature>
<dbReference type="EMBL" id="MVHW01000129">
    <property type="protein sequence ID" value="ORA94563.1"/>
    <property type="molecule type" value="Genomic_DNA"/>
</dbReference>
<feature type="region of interest" description="Disordered" evidence="1">
    <location>
        <begin position="1"/>
        <end position="26"/>
    </location>
</feature>
<evidence type="ECO:0000313" key="2">
    <source>
        <dbReference type="EMBL" id="ORA94563.1"/>
    </source>
</evidence>
<sequence length="97" mass="10501">TRIRPRMGMRGVSTNGGNDAGSNGNRGLFGGSSAVEGLWKDDSVWGLEGAWAMGPFSAQAEYLARKLKADDNAYKDIKAKGYYAQLAYTLTGESRQY</sequence>
<reference evidence="2 3" key="1">
    <citation type="submission" date="2017-02" db="EMBL/GenBank/DDBJ databases">
        <title>The new phylogeny of genus Mycobacterium.</title>
        <authorList>
            <person name="Tortoli E."/>
            <person name="Trovato A."/>
            <person name="Cirillo D.M."/>
        </authorList>
    </citation>
    <scope>NUCLEOTIDE SEQUENCE [LARGE SCALE GENOMIC DNA]</scope>
    <source>
        <strain evidence="2 3">DSM 45255</strain>
    </source>
</reference>